<proteinExistence type="predicted"/>
<organism evidence="3 4">
    <name type="scientific">Tomitella cavernea</name>
    <dbReference type="NCBI Taxonomy" id="1387982"/>
    <lineage>
        <taxon>Bacteria</taxon>
        <taxon>Bacillati</taxon>
        <taxon>Actinomycetota</taxon>
        <taxon>Actinomycetes</taxon>
        <taxon>Mycobacteriales</taxon>
        <taxon>Tomitella</taxon>
    </lineage>
</organism>
<dbReference type="Proteomes" id="UP001500839">
    <property type="component" value="Unassembled WGS sequence"/>
</dbReference>
<keyword evidence="4" id="KW-1185">Reference proteome</keyword>
<evidence type="ECO:0000259" key="2">
    <source>
        <dbReference type="Pfam" id="PF26572"/>
    </source>
</evidence>
<dbReference type="Pfam" id="PF26572">
    <property type="entry name" value="DUF8185"/>
    <property type="match status" value="1"/>
</dbReference>
<name>A0ABP9CXZ0_9ACTN</name>
<protein>
    <submittedName>
        <fullName evidence="3">Uncharacterized protein</fullName>
    </submittedName>
</protein>
<gene>
    <name evidence="3" type="ORF">GCM10023353_27750</name>
</gene>
<accession>A0ABP9CXZ0</accession>
<dbReference type="Pfam" id="PF26035">
    <property type="entry name" value="DUF8010"/>
    <property type="match status" value="1"/>
</dbReference>
<dbReference type="InterPro" id="IPR058498">
    <property type="entry name" value="DUF8185"/>
</dbReference>
<dbReference type="RefSeq" id="WP_307810966.1">
    <property type="nucleotide sequence ID" value="NZ_BAABKQ010000001.1"/>
</dbReference>
<feature type="domain" description="DUF8010" evidence="1">
    <location>
        <begin position="10"/>
        <end position="119"/>
    </location>
</feature>
<evidence type="ECO:0000313" key="3">
    <source>
        <dbReference type="EMBL" id="GAA4818861.1"/>
    </source>
</evidence>
<evidence type="ECO:0000259" key="1">
    <source>
        <dbReference type="Pfam" id="PF26035"/>
    </source>
</evidence>
<feature type="domain" description="DUF8185" evidence="2">
    <location>
        <begin position="122"/>
        <end position="239"/>
    </location>
</feature>
<evidence type="ECO:0000313" key="4">
    <source>
        <dbReference type="Proteomes" id="UP001500839"/>
    </source>
</evidence>
<dbReference type="InterPro" id="IPR058323">
    <property type="entry name" value="DUF8010"/>
</dbReference>
<dbReference type="EMBL" id="BAABKQ010000001">
    <property type="protein sequence ID" value="GAA4818861.1"/>
    <property type="molecule type" value="Genomic_DNA"/>
</dbReference>
<sequence length="247" mass="25594">MIDAPGAGGRYLHIPDTATRSDLHAFLARAARLDSAALVRMVRRGDGVAVWTTTAGFDTLAGRTFPVGIAPGDVCVGAEPLVGEIRSAVGGGAGEVGTEAPDSAVTVDPGLPMDTAWRGSLPPADGFEHVDDVPARDVVALSVQGAQVARENSTMTGPPRSLLDQTVLEVDGGGRHVEVPLRSVFALTAMGFVPHAVQDPVTGAVDVDRVPAGEPVRVRATRTWVRLDARYGSVALRVGGEIPLLVT</sequence>
<reference evidence="4" key="1">
    <citation type="journal article" date="2019" name="Int. J. Syst. Evol. Microbiol.">
        <title>The Global Catalogue of Microorganisms (GCM) 10K type strain sequencing project: providing services to taxonomists for standard genome sequencing and annotation.</title>
        <authorList>
            <consortium name="The Broad Institute Genomics Platform"/>
            <consortium name="The Broad Institute Genome Sequencing Center for Infectious Disease"/>
            <person name="Wu L."/>
            <person name="Ma J."/>
        </authorList>
    </citation>
    <scope>NUCLEOTIDE SEQUENCE [LARGE SCALE GENOMIC DNA]</scope>
    <source>
        <strain evidence="4">JCM 18542</strain>
    </source>
</reference>
<comment type="caution">
    <text evidence="3">The sequence shown here is derived from an EMBL/GenBank/DDBJ whole genome shotgun (WGS) entry which is preliminary data.</text>
</comment>